<feature type="binding site" evidence="5">
    <location>
        <begin position="164"/>
        <end position="167"/>
    </location>
    <ligand>
        <name>substrate</name>
    </ligand>
</feature>
<dbReference type="GO" id="GO:0016791">
    <property type="term" value="F:phosphatase activity"/>
    <property type="evidence" value="ECO:0007669"/>
    <property type="project" value="UniProtKB-ARBA"/>
</dbReference>
<feature type="binding site" evidence="5">
    <location>
        <position position="175"/>
    </location>
    <ligand>
        <name>substrate</name>
    </ligand>
</feature>
<reference evidence="6" key="1">
    <citation type="submission" date="2020-11" db="EMBL/GenBank/DDBJ databases">
        <authorList>
            <person name="Tran Van P."/>
        </authorList>
    </citation>
    <scope>NUCLEOTIDE SEQUENCE</scope>
</reference>
<dbReference type="InterPro" id="IPR029033">
    <property type="entry name" value="His_PPase_superfam"/>
</dbReference>
<dbReference type="Pfam" id="PF00300">
    <property type="entry name" value="His_Phos_1"/>
    <property type="match status" value="1"/>
</dbReference>
<dbReference type="EC" id="5.4.2.11" evidence="2"/>
<evidence type="ECO:0000256" key="2">
    <source>
        <dbReference type="ARBA" id="ARBA00012028"/>
    </source>
</evidence>
<accession>A0A7R8VVE0</accession>
<gene>
    <name evidence="6" type="ORF">TDIB3V08_LOCUS11105</name>
</gene>
<dbReference type="AlphaFoldDB" id="A0A7R8VVE0"/>
<comment type="similarity">
    <text evidence="1">Belongs to the phosphoglycerate mutase family. BPG-dependent PGAM subfamily.</text>
</comment>
<name>A0A7R8VVE0_TIMDO</name>
<dbReference type="GO" id="GO:0006096">
    <property type="term" value="P:glycolytic process"/>
    <property type="evidence" value="ECO:0007669"/>
    <property type="project" value="UniProtKB-KW"/>
</dbReference>
<organism evidence="6">
    <name type="scientific">Timema douglasi</name>
    <name type="common">Walking stick</name>
    <dbReference type="NCBI Taxonomy" id="61478"/>
    <lineage>
        <taxon>Eukaryota</taxon>
        <taxon>Metazoa</taxon>
        <taxon>Ecdysozoa</taxon>
        <taxon>Arthropoda</taxon>
        <taxon>Hexapoda</taxon>
        <taxon>Insecta</taxon>
        <taxon>Pterygota</taxon>
        <taxon>Neoptera</taxon>
        <taxon>Polyneoptera</taxon>
        <taxon>Phasmatodea</taxon>
        <taxon>Timematodea</taxon>
        <taxon>Timematoidea</taxon>
        <taxon>Timematidae</taxon>
        <taxon>Timema</taxon>
    </lineage>
</organism>
<sequence>MKVGRPANQIARGVVTWPNTAYQSSGAIGSANYDLSCQVTKLVPLIRENPLLVRFATSFMVVFYFCLVEPPNWRQSSGKTHCHIEGDGCDIIQGQYLFRSCQATKLAPGKQEAAAAGKALKNANYKFDVAHTSVLSRAQHTLEAILKEIGQPDLPVQKSWRLNERHYGGLTGLNKAETAAKYGEEQVRMVEET</sequence>
<keyword evidence="4" id="KW-0413">Isomerase</keyword>
<protein>
    <recommendedName>
        <fullName evidence="2">phosphoglycerate mutase (2,3-diphosphoglycerate-dependent)</fullName>
        <ecNumber evidence="2">5.4.2.11</ecNumber>
    </recommendedName>
</protein>
<dbReference type="EMBL" id="OA573576">
    <property type="protein sequence ID" value="CAD7204949.1"/>
    <property type="molecule type" value="Genomic_DNA"/>
</dbReference>
<dbReference type="SUPFAM" id="SSF53254">
    <property type="entry name" value="Phosphoglycerate mutase-like"/>
    <property type="match status" value="1"/>
</dbReference>
<dbReference type="PANTHER" id="PTHR11931">
    <property type="entry name" value="PHOSPHOGLYCERATE MUTASE"/>
    <property type="match status" value="1"/>
</dbReference>
<dbReference type="NCBIfam" id="TIGR01258">
    <property type="entry name" value="pgm_1"/>
    <property type="match status" value="1"/>
</dbReference>
<dbReference type="InterPro" id="IPR005952">
    <property type="entry name" value="Phosphogly_mut1"/>
</dbReference>
<evidence type="ECO:0000256" key="3">
    <source>
        <dbReference type="ARBA" id="ARBA00023152"/>
    </source>
</evidence>
<feature type="binding site" evidence="5">
    <location>
        <position position="137"/>
    </location>
    <ligand>
        <name>substrate</name>
    </ligand>
</feature>
<keyword evidence="3" id="KW-0324">Glycolysis</keyword>
<dbReference type="Gene3D" id="3.40.50.1240">
    <property type="entry name" value="Phosphoglycerate mutase-like"/>
    <property type="match status" value="1"/>
</dbReference>
<evidence type="ECO:0000313" key="6">
    <source>
        <dbReference type="EMBL" id="CAD7204949.1"/>
    </source>
</evidence>
<dbReference type="GO" id="GO:0004619">
    <property type="term" value="F:phosphoglycerate mutase activity"/>
    <property type="evidence" value="ECO:0007669"/>
    <property type="project" value="UniProtKB-EC"/>
</dbReference>
<dbReference type="InterPro" id="IPR013078">
    <property type="entry name" value="His_Pase_superF_clade-1"/>
</dbReference>
<evidence type="ECO:0000256" key="5">
    <source>
        <dbReference type="PIRSR" id="PIRSR613078-2"/>
    </source>
</evidence>
<evidence type="ECO:0000256" key="4">
    <source>
        <dbReference type="ARBA" id="ARBA00023235"/>
    </source>
</evidence>
<proteinExistence type="inferred from homology"/>
<evidence type="ECO:0000256" key="1">
    <source>
        <dbReference type="ARBA" id="ARBA00006717"/>
    </source>
</evidence>